<reference evidence="6" key="3">
    <citation type="submission" date="2025-09" db="UniProtKB">
        <authorList>
            <consortium name="Ensembl"/>
        </authorList>
    </citation>
    <scope>IDENTIFICATION</scope>
</reference>
<dbReference type="GO" id="GO:0019899">
    <property type="term" value="F:enzyme binding"/>
    <property type="evidence" value="ECO:0007669"/>
    <property type="project" value="Ensembl"/>
</dbReference>
<feature type="compositionally biased region" description="Basic and acidic residues" evidence="4">
    <location>
        <begin position="525"/>
        <end position="534"/>
    </location>
</feature>
<dbReference type="InterPro" id="IPR020568">
    <property type="entry name" value="Ribosomal_Su5_D2-typ_SF"/>
</dbReference>
<dbReference type="InterPro" id="IPR014762">
    <property type="entry name" value="DNA_mismatch_repair_CS"/>
</dbReference>
<dbReference type="InterPro" id="IPR036890">
    <property type="entry name" value="HATPase_C_sf"/>
</dbReference>
<dbReference type="GO" id="GO:0032389">
    <property type="term" value="C:MutLalpha complex"/>
    <property type="evidence" value="ECO:0007669"/>
    <property type="project" value="TreeGrafter"/>
</dbReference>
<gene>
    <name evidence="6" type="primary">PMS1</name>
</gene>
<dbReference type="SUPFAM" id="SSF55874">
    <property type="entry name" value="ATPase domain of HSP90 chaperone/DNA topoisomerase II/histidine kinase"/>
    <property type="match status" value="1"/>
</dbReference>
<evidence type="ECO:0000256" key="2">
    <source>
        <dbReference type="ARBA" id="ARBA00022763"/>
    </source>
</evidence>
<dbReference type="NCBIfam" id="TIGR00585">
    <property type="entry name" value="mutl"/>
    <property type="match status" value="1"/>
</dbReference>
<dbReference type="InterPro" id="IPR013507">
    <property type="entry name" value="DNA_mismatch_S5_2-like"/>
</dbReference>
<keyword evidence="3" id="KW-0238">DNA-binding</keyword>
<dbReference type="SUPFAM" id="SSF54211">
    <property type="entry name" value="Ribosomal protein S5 domain 2-like"/>
    <property type="match status" value="1"/>
</dbReference>
<dbReference type="GO" id="GO:0006298">
    <property type="term" value="P:mismatch repair"/>
    <property type="evidence" value="ECO:0007669"/>
    <property type="project" value="Ensembl"/>
</dbReference>
<dbReference type="PANTHER" id="PTHR10073:SF54">
    <property type="entry name" value="PMS1 PROTEIN HOMOLOG 1"/>
    <property type="match status" value="1"/>
</dbReference>
<dbReference type="Ensembl" id="ENSCJPT00005023573.1">
    <property type="protein sequence ID" value="ENSCJPP00005016846.1"/>
    <property type="gene ID" value="ENSCJPG00005013775.1"/>
</dbReference>
<feature type="region of interest" description="Disordered" evidence="4">
    <location>
        <begin position="444"/>
        <end position="472"/>
    </location>
</feature>
<dbReference type="PROSITE" id="PS50118">
    <property type="entry name" value="HMG_BOX_2"/>
    <property type="match status" value="1"/>
</dbReference>
<dbReference type="Pfam" id="PF01119">
    <property type="entry name" value="DNA_mis_repair"/>
    <property type="match status" value="1"/>
</dbReference>
<dbReference type="InterPro" id="IPR009071">
    <property type="entry name" value="HMG_box_dom"/>
</dbReference>
<keyword evidence="3" id="KW-0539">Nucleus</keyword>
<evidence type="ECO:0000313" key="7">
    <source>
        <dbReference type="Proteomes" id="UP000694412"/>
    </source>
</evidence>
<dbReference type="Gene3D" id="3.30.565.10">
    <property type="entry name" value="Histidine kinase-like ATPase, C-terminal domain"/>
    <property type="match status" value="1"/>
</dbReference>
<dbReference type="Gene3D" id="3.30.230.10">
    <property type="match status" value="1"/>
</dbReference>
<accession>A0A8C2YCR9</accession>
<dbReference type="Pfam" id="PF13589">
    <property type="entry name" value="HATPase_c_3"/>
    <property type="match status" value="1"/>
</dbReference>
<keyword evidence="2" id="KW-0227">DNA damage</keyword>
<dbReference type="SMART" id="SM01340">
    <property type="entry name" value="DNA_mis_repair"/>
    <property type="match status" value="1"/>
</dbReference>
<feature type="region of interest" description="Disordered" evidence="4">
    <location>
        <begin position="522"/>
        <end position="546"/>
    </location>
</feature>
<dbReference type="GO" id="GO:0016887">
    <property type="term" value="F:ATP hydrolysis activity"/>
    <property type="evidence" value="ECO:0007669"/>
    <property type="project" value="InterPro"/>
</dbReference>
<dbReference type="InterPro" id="IPR038973">
    <property type="entry name" value="MutL/Mlh/Pms-like"/>
</dbReference>
<reference evidence="6" key="1">
    <citation type="submission" date="2015-11" db="EMBL/GenBank/DDBJ databases">
        <authorList>
            <consortium name="International Coturnix japonica Genome Analysis Consortium"/>
            <person name="Warren W."/>
            <person name="Burt D.W."/>
            <person name="Antin P.B."/>
            <person name="Lanford R."/>
            <person name="Gros J."/>
            <person name="Wilson R.K."/>
        </authorList>
    </citation>
    <scope>NUCLEOTIDE SEQUENCE [LARGE SCALE GENOMIC DNA]</scope>
</reference>
<dbReference type="SMART" id="SM00398">
    <property type="entry name" value="HMG"/>
    <property type="match status" value="1"/>
</dbReference>
<dbReference type="PROSITE" id="PS00058">
    <property type="entry name" value="DNA_MISMATCH_REPAIR_1"/>
    <property type="match status" value="1"/>
</dbReference>
<dbReference type="CDD" id="cd16926">
    <property type="entry name" value="HATPase_MutL-MLH-PMS-like"/>
    <property type="match status" value="1"/>
</dbReference>
<dbReference type="FunFam" id="3.30.565.10:FF:000017">
    <property type="entry name" value="PMS1 homolog 1, mismatch repair system component"/>
    <property type="match status" value="1"/>
</dbReference>
<dbReference type="GO" id="GO:0140664">
    <property type="term" value="F:ATP-dependent DNA damage sensor activity"/>
    <property type="evidence" value="ECO:0007669"/>
    <property type="project" value="InterPro"/>
</dbReference>
<evidence type="ECO:0000256" key="3">
    <source>
        <dbReference type="PROSITE-ProRule" id="PRU00267"/>
    </source>
</evidence>
<dbReference type="Gene3D" id="1.10.30.10">
    <property type="entry name" value="High mobility group box domain"/>
    <property type="match status" value="1"/>
</dbReference>
<dbReference type="SUPFAM" id="SSF47095">
    <property type="entry name" value="HMG-box"/>
    <property type="match status" value="1"/>
</dbReference>
<evidence type="ECO:0000256" key="1">
    <source>
        <dbReference type="ARBA" id="ARBA00006082"/>
    </source>
</evidence>
<dbReference type="AlphaFoldDB" id="A0A8C2YCR9"/>
<evidence type="ECO:0000259" key="5">
    <source>
        <dbReference type="PROSITE" id="PS50118"/>
    </source>
</evidence>
<proteinExistence type="inferred from homology"/>
<evidence type="ECO:0000313" key="6">
    <source>
        <dbReference type="Ensembl" id="ENSCJPP00005016846.1"/>
    </source>
</evidence>
<dbReference type="Pfam" id="PF00505">
    <property type="entry name" value="HMG_box"/>
    <property type="match status" value="1"/>
</dbReference>
<dbReference type="InterPro" id="IPR014721">
    <property type="entry name" value="Ribsml_uS5_D2-typ_fold_subgr"/>
</dbReference>
<feature type="domain" description="HMG box" evidence="5">
    <location>
        <begin position="567"/>
        <end position="635"/>
    </location>
</feature>
<dbReference type="PANTHER" id="PTHR10073">
    <property type="entry name" value="DNA MISMATCH REPAIR PROTEIN MLH, PMS, MUTL"/>
    <property type="match status" value="1"/>
</dbReference>
<dbReference type="InterPro" id="IPR036910">
    <property type="entry name" value="HMG_box_dom_sf"/>
</dbReference>
<protein>
    <submittedName>
        <fullName evidence="6">PMS1 homolog 1, mismatch repair system component</fullName>
    </submittedName>
</protein>
<feature type="DNA-binding region" description="HMG box" evidence="3">
    <location>
        <begin position="567"/>
        <end position="635"/>
    </location>
</feature>
<dbReference type="GO" id="GO:0030983">
    <property type="term" value="F:mismatched DNA binding"/>
    <property type="evidence" value="ECO:0007669"/>
    <property type="project" value="InterPro"/>
</dbReference>
<organism evidence="6 7">
    <name type="scientific">Coturnix japonica</name>
    <name type="common">Japanese quail</name>
    <name type="synonym">Coturnix coturnix japonica</name>
    <dbReference type="NCBI Taxonomy" id="93934"/>
    <lineage>
        <taxon>Eukaryota</taxon>
        <taxon>Metazoa</taxon>
        <taxon>Chordata</taxon>
        <taxon>Craniata</taxon>
        <taxon>Vertebrata</taxon>
        <taxon>Euteleostomi</taxon>
        <taxon>Archelosauria</taxon>
        <taxon>Archosauria</taxon>
        <taxon>Dinosauria</taxon>
        <taxon>Saurischia</taxon>
        <taxon>Theropoda</taxon>
        <taxon>Coelurosauria</taxon>
        <taxon>Aves</taxon>
        <taxon>Neognathae</taxon>
        <taxon>Galloanserae</taxon>
        <taxon>Galliformes</taxon>
        <taxon>Phasianidae</taxon>
        <taxon>Perdicinae</taxon>
        <taxon>Coturnix</taxon>
    </lineage>
</organism>
<dbReference type="FunFam" id="1.10.30.10:FF:000026">
    <property type="entry name" value="PMS1 homolog 1, mismatch repair system component"/>
    <property type="match status" value="1"/>
</dbReference>
<dbReference type="CDD" id="cd21985">
    <property type="entry name" value="HMG-box_PMS1"/>
    <property type="match status" value="1"/>
</dbReference>
<comment type="similarity">
    <text evidence="1">Belongs to the DNA mismatch repair MutL/HexB family.</text>
</comment>
<dbReference type="GO" id="GO:0005524">
    <property type="term" value="F:ATP binding"/>
    <property type="evidence" value="ECO:0007669"/>
    <property type="project" value="InterPro"/>
</dbReference>
<name>A0A8C2YCR9_COTJA</name>
<dbReference type="FunFam" id="3.30.230.10:FF:000030">
    <property type="entry name" value="PMS1 homolog 1, mismatch repair system component"/>
    <property type="match status" value="1"/>
</dbReference>
<dbReference type="Proteomes" id="UP000694412">
    <property type="component" value="Chromosome 7"/>
</dbReference>
<dbReference type="GeneTree" id="ENSGT00940000157085"/>
<dbReference type="InterPro" id="IPR002099">
    <property type="entry name" value="MutL/Mlh/PMS"/>
</dbReference>
<evidence type="ECO:0000256" key="4">
    <source>
        <dbReference type="SAM" id="MobiDB-lite"/>
    </source>
</evidence>
<dbReference type="CDD" id="cd03485">
    <property type="entry name" value="MutL_Trans_hPMS_1_like"/>
    <property type="match status" value="1"/>
</dbReference>
<sequence>MKQLSAETVRLLSSSQVITSVVSVVKELIENSLDASATTIDIRLENYGFDKIEVRDNGNGIKVADVPVMAIKHFTSKISSSEDLEQLTTYGFRGEALGSICCVSEVLVTTKTADDDISTQYVLDSTGHITSQKPSHLGQGTTVTVLKLFKNLPVRKQFYSTNKKCKEELKKVQDLLVAYGIIKPELRITFVHNKAVLWQKNRVSDHKMACMSVLGTAVMGSMVPFQHRCEDPEINLSGFLPKADSSSSLTSLSSSERSFIFINERPVHQKDILKLIRQYYSVLMQKDSTRLYPVFFMNITVPASAVDVNVTPDKTEVLLHYKESVLFAVENVLKTLYGPLPASVPGEANKTAVTSEDVFVHKVGQTDVVVNEKEPSGNNDLHACTSFLSFSSDVQSCQAGKNTEICLNHQVLSGDTLHSRLEEKEASKNDAFQEGSLSFLCEEEQNGQNTTGIPRKSAPTDPGSKKDGGHLLSSDNAEEALVPEDLPEISADSWSMGNAFKSSSGDNLEPVKVLIPEAGGAVNRQSERSDEQSHDPQIPNQSTRKTNVIDEKTGHVTAYDLINGRIIRKSKSAFEHFIQEYRSKLFSENPRCSMKDILLKIEEQWKNLNEEDKQEYEIKAARDLERYNREASKAMHQEPRKPIKEKERQKARLKTSLPNQQKLDKMLHAQVDKKPKCYQPVKVVTVPFSLSACRPQFPRHEKSNSDKHELCLIRRQSFPDIWIFATEKKLMLLNPYRLEEALLHKRLLRNHKLPVEKLDKPIVLSDSLLGEPHYMDALHKMQKDNQTLSGWSYLSDPRLVANGFQIKVIQGSSATESHMEIEGMANCLSYYGVSDLKEILNAVVNRNAKEVYECRPLKVINYLEGEAVRLARQLPLHLSKEDVENTIYRMKQQLGRENKGCVHGRPFFHHLTDIPEGTSRIS</sequence>
<reference evidence="6" key="2">
    <citation type="submission" date="2025-08" db="UniProtKB">
        <authorList>
            <consortium name="Ensembl"/>
        </authorList>
    </citation>
    <scope>IDENTIFICATION</scope>
</reference>
<keyword evidence="7" id="KW-1185">Reference proteome</keyword>